<keyword evidence="11 14" id="KW-0482">Metalloprotease</keyword>
<evidence type="ECO:0000256" key="13">
    <source>
        <dbReference type="ARBA" id="ARBA00023157"/>
    </source>
</evidence>
<dbReference type="InterPro" id="IPR029463">
    <property type="entry name" value="Lys_MEP"/>
</dbReference>
<dbReference type="GO" id="GO:0008237">
    <property type="term" value="F:metallopeptidase activity"/>
    <property type="evidence" value="ECO:0007669"/>
    <property type="project" value="UniProtKB-KW"/>
</dbReference>
<evidence type="ECO:0000313" key="16">
    <source>
        <dbReference type="EMBL" id="KAL2831475.1"/>
    </source>
</evidence>
<evidence type="ECO:0000256" key="9">
    <source>
        <dbReference type="ARBA" id="ARBA00022801"/>
    </source>
</evidence>
<evidence type="ECO:0000256" key="7">
    <source>
        <dbReference type="ARBA" id="ARBA00022723"/>
    </source>
</evidence>
<name>A0ABR4IUM4_9EURO</name>
<gene>
    <name evidence="16" type="ORF">BDW59DRAFT_169735</name>
</gene>
<keyword evidence="8 14" id="KW-0732">Signal</keyword>
<evidence type="ECO:0000259" key="15">
    <source>
        <dbReference type="SMART" id="SM01351"/>
    </source>
</evidence>
<dbReference type="Gene3D" id="3.40.390.10">
    <property type="entry name" value="Collagenase (Catalytic Domain)"/>
    <property type="match status" value="1"/>
</dbReference>
<keyword evidence="12" id="KW-0865">Zymogen</keyword>
<dbReference type="InterPro" id="IPR024079">
    <property type="entry name" value="MetalloPept_cat_dom_sf"/>
</dbReference>
<dbReference type="InterPro" id="IPR050414">
    <property type="entry name" value="Fungal_M35_metalloproteases"/>
</dbReference>
<dbReference type="SMART" id="SM01351">
    <property type="entry name" value="Aspzincin_M35"/>
    <property type="match status" value="1"/>
</dbReference>
<comment type="function">
    <text evidence="14">Secreted metalloproteinase that allows assimilation of proteinaceous substrates. Shows high activities on basic nuclear substrates such as histone and protamine.</text>
</comment>
<comment type="caution">
    <text evidence="16">The sequence shown here is derived from an EMBL/GenBank/DDBJ whole genome shotgun (WGS) entry which is preliminary data.</text>
</comment>
<dbReference type="Proteomes" id="UP001610335">
    <property type="component" value="Unassembled WGS sequence"/>
</dbReference>
<dbReference type="EC" id="3.4.24.39" evidence="14"/>
<dbReference type="SUPFAM" id="SSF55486">
    <property type="entry name" value="Metalloproteases ('zincins'), catalytic domain"/>
    <property type="match status" value="1"/>
</dbReference>
<sequence>MRFITPVALIALLLGATASPVDVKLHAAGLHVTLSQVDNTRIKAIVKNTGAEEVTFVKLNFFQDNSPVKKVSLFRNDNEVDFQGVKYHVFDIASTSDLSEGGSITIRSQGSVPVVTGREITGSLPFDSNELVIEVDGAQAAKVASVAQALARRTQISGCSGTRGTSLQTALRNTVSLANAAASAASQGGTRFNTFFRTTSSSARSTVAARFQAVAREASSTSSGAITYHCSDTYGYCSSNVLAYTLPADNIIANCDIYYSALPAVTSSCYAQDQATTTLHELTHAPGVYSPGTQDYAYGYSAAISLSSSQALNNADSYALFANAVSLGC</sequence>
<comment type="subcellular location">
    <subcellularLocation>
        <location evidence="2 14">Secreted</location>
    </subcellularLocation>
</comment>
<dbReference type="PANTHER" id="PTHR37016:SF3">
    <property type="entry name" value="NEUTRAL PROTEASE 2-RELATED"/>
    <property type="match status" value="1"/>
</dbReference>
<evidence type="ECO:0000313" key="17">
    <source>
        <dbReference type="Proteomes" id="UP001610335"/>
    </source>
</evidence>
<comment type="similarity">
    <text evidence="3 14">Belongs to the peptidase M35 family.</text>
</comment>
<dbReference type="EMBL" id="JBFXLS010000009">
    <property type="protein sequence ID" value="KAL2831475.1"/>
    <property type="molecule type" value="Genomic_DNA"/>
</dbReference>
<evidence type="ECO:0000256" key="11">
    <source>
        <dbReference type="ARBA" id="ARBA00023049"/>
    </source>
</evidence>
<keyword evidence="5 14" id="KW-0645">Protease</keyword>
<feature type="chain" id="PRO_5044960318" description="Neutral protease 2" evidence="14">
    <location>
        <begin position="19"/>
        <end position="329"/>
    </location>
</feature>
<keyword evidence="13" id="KW-1015">Disulfide bond</keyword>
<keyword evidence="10 14" id="KW-0862">Zinc</keyword>
<evidence type="ECO:0000256" key="10">
    <source>
        <dbReference type="ARBA" id="ARBA00022833"/>
    </source>
</evidence>
<evidence type="ECO:0000256" key="3">
    <source>
        <dbReference type="ARBA" id="ARBA00010279"/>
    </source>
</evidence>
<feature type="signal peptide" evidence="14">
    <location>
        <begin position="1"/>
        <end position="18"/>
    </location>
</feature>
<evidence type="ECO:0000256" key="8">
    <source>
        <dbReference type="ARBA" id="ARBA00022729"/>
    </source>
</evidence>
<dbReference type="Pfam" id="PF02102">
    <property type="entry name" value="Peptidase_M35"/>
    <property type="match status" value="2"/>
</dbReference>
<evidence type="ECO:0000256" key="14">
    <source>
        <dbReference type="RuleBase" id="RU361126"/>
    </source>
</evidence>
<evidence type="ECO:0000256" key="2">
    <source>
        <dbReference type="ARBA" id="ARBA00004613"/>
    </source>
</evidence>
<keyword evidence="6 14" id="KW-0165">Cleavage on pair of basic residues</keyword>
<accession>A0ABR4IUM4</accession>
<evidence type="ECO:0000256" key="12">
    <source>
        <dbReference type="ARBA" id="ARBA00023145"/>
    </source>
</evidence>
<dbReference type="CDD" id="cd11008">
    <property type="entry name" value="M35_deuterolysin_like"/>
    <property type="match status" value="1"/>
</dbReference>
<dbReference type="Gene3D" id="2.60.40.2970">
    <property type="match status" value="1"/>
</dbReference>
<organism evidence="16 17">
    <name type="scientific">Aspergillus cavernicola</name>
    <dbReference type="NCBI Taxonomy" id="176166"/>
    <lineage>
        <taxon>Eukaryota</taxon>
        <taxon>Fungi</taxon>
        <taxon>Dikarya</taxon>
        <taxon>Ascomycota</taxon>
        <taxon>Pezizomycotina</taxon>
        <taxon>Eurotiomycetes</taxon>
        <taxon>Eurotiomycetidae</taxon>
        <taxon>Eurotiales</taxon>
        <taxon>Aspergillaceae</taxon>
        <taxon>Aspergillus</taxon>
        <taxon>Aspergillus subgen. Nidulantes</taxon>
    </lineage>
</organism>
<feature type="domain" description="Lysine-specific metallo-endopeptidase" evidence="15">
    <location>
        <begin position="179"/>
        <end position="323"/>
    </location>
</feature>
<keyword evidence="17" id="KW-1185">Reference proteome</keyword>
<comment type="catalytic activity">
    <reaction evidence="1 14">
        <text>Preferential cleavage of bonds with hydrophobic residues in P1'. Also 3-Asn-|-Gln-4 and 8-Gly-|-Ser-9 bonds in insulin B chain.</text>
        <dbReference type="EC" id="3.4.24.39"/>
    </reaction>
</comment>
<protein>
    <recommendedName>
        <fullName evidence="14">Neutral protease 2</fullName>
        <ecNumber evidence="14">3.4.24.39</ecNumber>
    </recommendedName>
    <alternativeName>
        <fullName evidence="14">Deuterolysin</fullName>
    </alternativeName>
</protein>
<keyword evidence="4 14" id="KW-0964">Secreted</keyword>
<proteinExistence type="inferred from homology"/>
<evidence type="ECO:0000256" key="4">
    <source>
        <dbReference type="ARBA" id="ARBA00022525"/>
    </source>
</evidence>
<dbReference type="PRINTS" id="PR00768">
    <property type="entry name" value="DEUTEROLYSIN"/>
</dbReference>
<comment type="cofactor">
    <cofactor evidence="14">
        <name>Zn(2+)</name>
        <dbReference type="ChEBI" id="CHEBI:29105"/>
    </cofactor>
    <text evidence="14">Binds 1 zinc ion per subunit.</text>
</comment>
<evidence type="ECO:0000256" key="6">
    <source>
        <dbReference type="ARBA" id="ARBA00022685"/>
    </source>
</evidence>
<reference evidence="16 17" key="1">
    <citation type="submission" date="2024-07" db="EMBL/GenBank/DDBJ databases">
        <title>Section-level genome sequencing and comparative genomics of Aspergillus sections Usti and Cavernicolus.</title>
        <authorList>
            <consortium name="Lawrence Berkeley National Laboratory"/>
            <person name="Nybo J.L."/>
            <person name="Vesth T.C."/>
            <person name="Theobald S."/>
            <person name="Frisvad J.C."/>
            <person name="Larsen T.O."/>
            <person name="Kjaerboelling I."/>
            <person name="Rothschild-Mancinelli K."/>
            <person name="Lyhne E.K."/>
            <person name="Kogle M.E."/>
            <person name="Barry K."/>
            <person name="Clum A."/>
            <person name="Na H."/>
            <person name="Ledsgaard L."/>
            <person name="Lin J."/>
            <person name="Lipzen A."/>
            <person name="Kuo A."/>
            <person name="Riley R."/>
            <person name="Mondo S."/>
            <person name="LaButti K."/>
            <person name="Haridas S."/>
            <person name="Pangalinan J."/>
            <person name="Salamov A.A."/>
            <person name="Simmons B.A."/>
            <person name="Magnuson J.K."/>
            <person name="Chen J."/>
            <person name="Drula E."/>
            <person name="Henrissat B."/>
            <person name="Wiebenga A."/>
            <person name="Lubbers R.J."/>
            <person name="Gomes A.C."/>
            <person name="Makela M.R."/>
            <person name="Stajich J."/>
            <person name="Grigoriev I.V."/>
            <person name="Mortensen U.H."/>
            <person name="De vries R.P."/>
            <person name="Baker S.E."/>
            <person name="Andersen M.R."/>
        </authorList>
    </citation>
    <scope>NUCLEOTIDE SEQUENCE [LARGE SCALE GENOMIC DNA]</scope>
    <source>
        <strain evidence="16 17">CBS 600.67</strain>
    </source>
</reference>
<keyword evidence="9 14" id="KW-0378">Hydrolase</keyword>
<dbReference type="PANTHER" id="PTHR37016">
    <property type="match status" value="1"/>
</dbReference>
<evidence type="ECO:0000256" key="5">
    <source>
        <dbReference type="ARBA" id="ARBA00022670"/>
    </source>
</evidence>
<keyword evidence="7 14" id="KW-0479">Metal-binding</keyword>
<dbReference type="InterPro" id="IPR001384">
    <property type="entry name" value="Peptidase_M35"/>
</dbReference>
<evidence type="ECO:0000256" key="1">
    <source>
        <dbReference type="ARBA" id="ARBA00001187"/>
    </source>
</evidence>